<dbReference type="EMBL" id="BAAAMK010000005">
    <property type="protein sequence ID" value="GAA1959622.1"/>
    <property type="molecule type" value="Genomic_DNA"/>
</dbReference>
<dbReference type="Proteomes" id="UP001499954">
    <property type="component" value="Unassembled WGS sequence"/>
</dbReference>
<reference evidence="1 2" key="1">
    <citation type="journal article" date="2019" name="Int. J. Syst. Evol. Microbiol.">
        <title>The Global Catalogue of Microorganisms (GCM) 10K type strain sequencing project: providing services to taxonomists for standard genome sequencing and annotation.</title>
        <authorList>
            <consortium name="The Broad Institute Genomics Platform"/>
            <consortium name="The Broad Institute Genome Sequencing Center for Infectious Disease"/>
            <person name="Wu L."/>
            <person name="Ma J."/>
        </authorList>
    </citation>
    <scope>NUCLEOTIDE SEQUENCE [LARGE SCALE GENOMIC DNA]</scope>
    <source>
        <strain evidence="1 2">JCM 13584</strain>
    </source>
</reference>
<sequence>MATLIFVAAASVAGIVGTIVLAARDGYRRQPNETFARTV</sequence>
<organism evidence="1 2">
    <name type="scientific">Agromyces allii</name>
    <dbReference type="NCBI Taxonomy" id="393607"/>
    <lineage>
        <taxon>Bacteria</taxon>
        <taxon>Bacillati</taxon>
        <taxon>Actinomycetota</taxon>
        <taxon>Actinomycetes</taxon>
        <taxon>Micrococcales</taxon>
        <taxon>Microbacteriaceae</taxon>
        <taxon>Agromyces</taxon>
    </lineage>
</organism>
<keyword evidence="2" id="KW-1185">Reference proteome</keyword>
<evidence type="ECO:0000313" key="2">
    <source>
        <dbReference type="Proteomes" id="UP001499954"/>
    </source>
</evidence>
<evidence type="ECO:0000313" key="1">
    <source>
        <dbReference type="EMBL" id="GAA1959622.1"/>
    </source>
</evidence>
<gene>
    <name evidence="1" type="ORF">GCM10009717_27750</name>
</gene>
<comment type="caution">
    <text evidence="1">The sequence shown here is derived from an EMBL/GenBank/DDBJ whole genome shotgun (WGS) entry which is preliminary data.</text>
</comment>
<name>A0ABN2QWY4_9MICO</name>
<proteinExistence type="predicted"/>
<protein>
    <submittedName>
        <fullName evidence="1">Uncharacterized protein</fullName>
    </submittedName>
</protein>
<accession>A0ABN2QWY4</accession>